<dbReference type="InterPro" id="IPR013783">
    <property type="entry name" value="Ig-like_fold"/>
</dbReference>
<dbReference type="InterPro" id="IPR018247">
    <property type="entry name" value="EF_Hand_1_Ca_BS"/>
</dbReference>
<dbReference type="GO" id="GO:0005509">
    <property type="term" value="F:calcium ion binding"/>
    <property type="evidence" value="ECO:0007669"/>
    <property type="project" value="InterPro"/>
</dbReference>
<feature type="region of interest" description="Disordered" evidence="1">
    <location>
        <begin position="1229"/>
        <end position="1266"/>
    </location>
</feature>
<dbReference type="KEGG" id="harc:HARCEL1_10395"/>
<keyword evidence="4" id="KW-1185">Reference proteome</keyword>
<dbReference type="InterPro" id="IPR055706">
    <property type="entry name" value="Slg1/2_DUF7282"/>
</dbReference>
<dbReference type="SUPFAM" id="SSF63446">
    <property type="entry name" value="Type I dockerin domain"/>
    <property type="match status" value="1"/>
</dbReference>
<accession>A0A2R4X2R7</accession>
<dbReference type="GO" id="GO:0000272">
    <property type="term" value="P:polysaccharide catabolic process"/>
    <property type="evidence" value="ECO:0007669"/>
    <property type="project" value="InterPro"/>
</dbReference>
<gene>
    <name evidence="3" type="ORF">HARCEL1_10395</name>
</gene>
<name>A0A2R4X2R7_9EURY</name>
<dbReference type="EMBL" id="CP028858">
    <property type="protein sequence ID" value="AWB28085.1"/>
    <property type="molecule type" value="Genomic_DNA"/>
</dbReference>
<evidence type="ECO:0000256" key="1">
    <source>
        <dbReference type="SAM" id="MobiDB-lite"/>
    </source>
</evidence>
<protein>
    <recommendedName>
        <fullName evidence="2">EF-hand domain-containing protein</fullName>
    </recommendedName>
</protein>
<dbReference type="PROSITE" id="PS00018">
    <property type="entry name" value="EF_HAND_1"/>
    <property type="match status" value="1"/>
</dbReference>
<feature type="domain" description="EF-hand" evidence="2">
    <location>
        <begin position="1282"/>
        <end position="1314"/>
    </location>
</feature>
<dbReference type="NCBIfam" id="NF045517">
    <property type="entry name" value="halo_surf_dom"/>
    <property type="match status" value="1"/>
</dbReference>
<organism evidence="3 4">
    <name type="scientific">Halococcoides cellulosivorans</name>
    <dbReference type="NCBI Taxonomy" id="1679096"/>
    <lineage>
        <taxon>Archaea</taxon>
        <taxon>Methanobacteriati</taxon>
        <taxon>Methanobacteriota</taxon>
        <taxon>Stenosarchaea group</taxon>
        <taxon>Halobacteria</taxon>
        <taxon>Halobacteriales</taxon>
        <taxon>Haloarculaceae</taxon>
        <taxon>Halococcoides</taxon>
    </lineage>
</organism>
<dbReference type="InterPro" id="IPR036439">
    <property type="entry name" value="Dockerin_dom_sf"/>
</dbReference>
<evidence type="ECO:0000259" key="2">
    <source>
        <dbReference type="PROSITE" id="PS50222"/>
    </source>
</evidence>
<dbReference type="InterPro" id="IPR057149">
    <property type="entry name" value="DUF7827"/>
</dbReference>
<dbReference type="Pfam" id="PF23951">
    <property type="entry name" value="DUF7282"/>
    <property type="match status" value="1"/>
</dbReference>
<dbReference type="PROSITE" id="PS50222">
    <property type="entry name" value="EF_HAND_2"/>
    <property type="match status" value="1"/>
</dbReference>
<dbReference type="InterPro" id="IPR002048">
    <property type="entry name" value="EF_hand_dom"/>
</dbReference>
<dbReference type="Proteomes" id="UP000244727">
    <property type="component" value="Chromosome"/>
</dbReference>
<evidence type="ECO:0000313" key="4">
    <source>
        <dbReference type="Proteomes" id="UP000244727"/>
    </source>
</evidence>
<reference evidence="3 4" key="1">
    <citation type="submission" date="2018-04" db="EMBL/GenBank/DDBJ databases">
        <title>Halococcoides cellulosivorans gen. nov., sp. nov., an extremely halophilic cellulose-utilizing haloarchaeon from hypersaline lakes.</title>
        <authorList>
            <person name="Sorokin D.Y."/>
            <person name="Toshchakov S.V."/>
            <person name="Samarov N.I."/>
            <person name="Korzhenkov A."/>
            <person name="Kublanov I.V."/>
        </authorList>
    </citation>
    <scope>NUCLEOTIDE SEQUENCE [LARGE SCALE GENOMIC DNA]</scope>
    <source>
        <strain evidence="3 4">HArcel1</strain>
    </source>
</reference>
<dbReference type="Gene3D" id="2.60.40.10">
    <property type="entry name" value="Immunoglobulins"/>
    <property type="match status" value="1"/>
</dbReference>
<sequence>MIALVALAVIGAGVAATPAAADATAVDETDADANLTSGQVYWEGQTVRIDADPTEHANATWAVFTSEDGEWGDFVTEIALDASGAALIDTADLTDHDSNSFVVTNETGTAVQFTDGAVTASGSVTDSEFSVLSQAFTASASDSVLENGESTTIDISTNRAGFDLDISANDVSSAELASIFAGNGDAVIGNDDTITVTGLSNTDDLNADLSGLDPGDYSFTFDVTDTSASATVSITVEPSTDEVAAARFLTSGQRYWTGQTVSFDSGSVASGSDDVVRIYTVEDDTVGTLVSEVLIDADGTRLLDTETDIGGQGEYVIGRTKTDLFAFDADGDASEDASVSDASFSVVDQGLSTSFDEDSVTTGETASMTLTSNRAIYSVEISSPDATDAEIERIFGGTTVNVSGGSLDADVEASDVAPGEYTFTFDVVDSAATDTASVTIESTASVELPDTSDVDRGDVASIPVELDSTDTAYVAIGRMDGAGFRTIVEVNDGSDDGEVILEANTYNMLDHDASMDDKFWTADDDDSVENVWYNSSDFDEPVLVGGGAKSHDVRAGSTFDTSNYELGGDTDSTVMRVYERSTHDLSMWTTPTSVTLDSVSAVESSRPERRVKEWPTLENRTAVVKIEASGLEGAIRAADGETTADRFASLVADDVVEFGPKRADVTNPVDDRIDLESDGAHVATDYDNETVYVVMDPEARSLSGDSLFEFAIPEESVFVPRLEEPAAAVQTDTFRVTDRTRLAPGSGSLAVENATVAKGDVATIPIEVGDNDRVSVRLGSEYAGWERVVRVEDVDGDGQVTLRVNTFTAAADTLESSGIEAIGADEVRRFDDQYGTFSGALGTGLERSYAYTVAVHEAYNASGDRFVGEYGVGRLNVEPRTTTGMNVWTAPNDADIETADDVATAISEDHLTESRLITEGDYAVAELEATGIFGALEAQPGNTYAEMLISLDENVDSLNFTVEEGVSNMYEDNTVNLSANTAALTVIPNQDDGTLYVLMDTSAFDGVADGDQRVPTFTVNAGDTTDTLATSDENDVTVEQAFEMESPTVEFDQNDVSAAPGQTISGTTNFAPGTELTIALESQSTPYSPSVETEFTATVQADGTWSGQVDFSDGSRGQEYTVSVIEPDVYAAYEDEIGRPVAAFDGVTTTADTVTVEGVNLSEGGFVVVKTGSATGSFAGVSGYLDPGHHSGVEIPVDGVSEGETVYAVAHTDANGNEQYDGDGAYENADGSPVSERATVSSGLDWPTDPAPTDPDGDGLYEDVSGDGDLNFPDVNALFQNTTSDAVQNNVQYFDFDGDGVVGLQDVLALFEMV</sequence>
<proteinExistence type="predicted"/>
<dbReference type="Pfam" id="PF25162">
    <property type="entry name" value="DUF7827"/>
    <property type="match status" value="2"/>
</dbReference>
<evidence type="ECO:0000313" key="3">
    <source>
        <dbReference type="EMBL" id="AWB28085.1"/>
    </source>
</evidence>
<feature type="compositionally biased region" description="Acidic residues" evidence="1">
    <location>
        <begin position="1255"/>
        <end position="1266"/>
    </location>
</feature>